<proteinExistence type="predicted"/>
<gene>
    <name evidence="2" type="ORF">RV14_GL001200</name>
</gene>
<dbReference type="RefSeq" id="WP_071856154.1">
    <property type="nucleotide sequence ID" value="NZ_JXLB01000025.1"/>
</dbReference>
<protein>
    <recommendedName>
        <fullName evidence="1">CAP-associated domain-containing protein</fullName>
    </recommendedName>
</protein>
<dbReference type="InterPro" id="IPR035940">
    <property type="entry name" value="CAP_sf"/>
</dbReference>
<accession>A0A1L8WB69</accession>
<evidence type="ECO:0000313" key="3">
    <source>
        <dbReference type="Proteomes" id="UP000182152"/>
    </source>
</evidence>
<sequence length="374" mass="43247">MKRLGLFSAILLSMIFVFYMQPVFFPAGFEKKKSLEQQPQSQMTMWKYQTLQATGFSAYIGQSIGELERRFGQPYEQLASGFGFETRYYKDQINQLSFEANIESGQVSTIKVLQADQTNIAPFSFGMTLQDLTEITTIYTNFSFQYHEAEFGIELMEEDMNYRPLIAFNNGTFAILFFDQSNSGLFSLVYLNKENLLKLHPYQVFGEDLPQYKMEKQVNWSEIDHAKAKHSYQLLNQFRQLDGLAFYKQMPAFSIQTTLLLTDFLRYPGEILSKERLAEWQQINGSSKTTAKFSLTTDELNALVAKRNLSKVNGVFSHPIIDPTFTFLLLYSDPYYHDRFLRNTSDLLGIAFSKENMLVLLQEEVKESTDSSED</sequence>
<evidence type="ECO:0000259" key="1">
    <source>
        <dbReference type="Pfam" id="PF14504"/>
    </source>
</evidence>
<evidence type="ECO:0000313" key="2">
    <source>
        <dbReference type="EMBL" id="OJG78259.1"/>
    </source>
</evidence>
<dbReference type="EMBL" id="JXLB01000025">
    <property type="protein sequence ID" value="OJG78259.1"/>
    <property type="molecule type" value="Genomic_DNA"/>
</dbReference>
<dbReference type="OrthoDB" id="9783944at2"/>
<dbReference type="Proteomes" id="UP000182152">
    <property type="component" value="Unassembled WGS sequence"/>
</dbReference>
<feature type="domain" description="CAP-associated" evidence="1">
    <location>
        <begin position="60"/>
        <end position="202"/>
    </location>
</feature>
<comment type="caution">
    <text evidence="2">The sequence shown here is derived from an EMBL/GenBank/DDBJ whole genome shotgun (WGS) entry which is preliminary data.</text>
</comment>
<name>A0A1L8WB69_9ENTE</name>
<keyword evidence="3" id="KW-1185">Reference proteome</keyword>
<dbReference type="InterPro" id="IPR029410">
    <property type="entry name" value="CAP_assoc"/>
</dbReference>
<dbReference type="Gene3D" id="3.40.33.10">
    <property type="entry name" value="CAP"/>
    <property type="match status" value="1"/>
</dbReference>
<dbReference type="STRING" id="150033.RV14_GL001200"/>
<organism evidence="2 3">
    <name type="scientific">Enterococcus ratti</name>
    <dbReference type="NCBI Taxonomy" id="150033"/>
    <lineage>
        <taxon>Bacteria</taxon>
        <taxon>Bacillati</taxon>
        <taxon>Bacillota</taxon>
        <taxon>Bacilli</taxon>
        <taxon>Lactobacillales</taxon>
        <taxon>Enterococcaceae</taxon>
        <taxon>Enterococcus</taxon>
    </lineage>
</organism>
<dbReference type="AlphaFoldDB" id="A0A1L8WB69"/>
<reference evidence="2 3" key="1">
    <citation type="submission" date="2014-12" db="EMBL/GenBank/DDBJ databases">
        <title>Draft genome sequences of 29 type strains of Enterococci.</title>
        <authorList>
            <person name="Zhong Z."/>
            <person name="Sun Z."/>
            <person name="Liu W."/>
            <person name="Zhang W."/>
            <person name="Zhang H."/>
        </authorList>
    </citation>
    <scope>NUCLEOTIDE SEQUENCE [LARGE SCALE GENOMIC DNA]</scope>
    <source>
        <strain evidence="2 3">DSM 15687</strain>
    </source>
</reference>
<dbReference type="Pfam" id="PF14504">
    <property type="entry name" value="CAP_assoc_N"/>
    <property type="match status" value="1"/>
</dbReference>